<protein>
    <submittedName>
        <fullName evidence="2">Uncharacterized protein</fullName>
    </submittedName>
</protein>
<proteinExistence type="predicted"/>
<accession>A0ABQ2XM79</accession>
<comment type="caution">
    <text evidence="2">The sequence shown here is derived from an EMBL/GenBank/DDBJ whole genome shotgun (WGS) entry which is preliminary data.</text>
</comment>
<organism evidence="2 3">
    <name type="scientific">Streptomyces lomondensis</name>
    <dbReference type="NCBI Taxonomy" id="68229"/>
    <lineage>
        <taxon>Bacteria</taxon>
        <taxon>Bacillati</taxon>
        <taxon>Actinomycetota</taxon>
        <taxon>Actinomycetes</taxon>
        <taxon>Kitasatosporales</taxon>
        <taxon>Streptomycetaceae</taxon>
        <taxon>Streptomyces</taxon>
    </lineage>
</organism>
<sequence>MLCASMDFDEQPADRHQSVTTPGSTRAALKLMALHMDHIGIVVTDFPATMPVEDPGPPRS</sequence>
<feature type="region of interest" description="Disordered" evidence="1">
    <location>
        <begin position="1"/>
        <end position="22"/>
    </location>
</feature>
<gene>
    <name evidence="2" type="ORF">GCM10010383_62890</name>
</gene>
<name>A0ABQ2XM79_9ACTN</name>
<dbReference type="Proteomes" id="UP000617743">
    <property type="component" value="Unassembled WGS sequence"/>
</dbReference>
<keyword evidence="3" id="KW-1185">Reference proteome</keyword>
<evidence type="ECO:0000256" key="1">
    <source>
        <dbReference type="SAM" id="MobiDB-lite"/>
    </source>
</evidence>
<evidence type="ECO:0000313" key="2">
    <source>
        <dbReference type="EMBL" id="GGX23992.1"/>
    </source>
</evidence>
<reference evidence="3" key="1">
    <citation type="journal article" date="2019" name="Int. J. Syst. Evol. Microbiol.">
        <title>The Global Catalogue of Microorganisms (GCM) 10K type strain sequencing project: providing services to taxonomists for standard genome sequencing and annotation.</title>
        <authorList>
            <consortium name="The Broad Institute Genomics Platform"/>
            <consortium name="The Broad Institute Genome Sequencing Center for Infectious Disease"/>
            <person name="Wu L."/>
            <person name="Ma J."/>
        </authorList>
    </citation>
    <scope>NUCLEOTIDE SEQUENCE [LARGE SCALE GENOMIC DNA]</scope>
    <source>
        <strain evidence="3">JCM 4866</strain>
    </source>
</reference>
<dbReference type="EMBL" id="BMWC01000011">
    <property type="protein sequence ID" value="GGX23992.1"/>
    <property type="molecule type" value="Genomic_DNA"/>
</dbReference>
<evidence type="ECO:0000313" key="3">
    <source>
        <dbReference type="Proteomes" id="UP000617743"/>
    </source>
</evidence>